<dbReference type="Proteomes" id="UP001199642">
    <property type="component" value="Chromosome"/>
</dbReference>
<feature type="domain" description="M23ase beta-sheet core" evidence="4">
    <location>
        <begin position="389"/>
        <end position="485"/>
    </location>
</feature>
<protein>
    <submittedName>
        <fullName evidence="5">Peptidoglycan DD-metalloendopeptidase family protein</fullName>
    </submittedName>
</protein>
<gene>
    <name evidence="5" type="ORF">K8F61_10905</name>
</gene>
<dbReference type="Gene3D" id="2.70.70.10">
    <property type="entry name" value="Glucose Permease (Domain IIA)"/>
    <property type="match status" value="1"/>
</dbReference>
<accession>A0ABY3RMV6</accession>
<evidence type="ECO:0000256" key="3">
    <source>
        <dbReference type="SAM" id="Phobius"/>
    </source>
</evidence>
<dbReference type="InterPro" id="IPR011055">
    <property type="entry name" value="Dup_hybrid_motif"/>
</dbReference>
<evidence type="ECO:0000313" key="6">
    <source>
        <dbReference type="Proteomes" id="UP001199642"/>
    </source>
</evidence>
<sequence length="497" mass="52943">MDVVTVTSVKTAKGGRVSDPKNVASDPNVDDVACGCAPTAAEKSAFWPSSLRVSRRSALGIGALGIATIGAIGAGFGSASAAWAQDYPSWDDVQNAMNNEAAKAAEIERIQGLIAALTQRVAETKAAAEAAGNEFYEAQQAFFDAAQRARDLQTQADAQEQLATETAREAGKVAAQLYRNGGDNTSLELFFAGSAASADELLQKLGQMDRLLTRNQAVYDKAVAARNSAQSLSDQASAARDERDRLQKIAEDKMRKAQAAADAAAAALKDQQDHMIQLEAQLAALKDTTSKTLADYQKGEEERRRQEEERRRREEEERRQREEEDRRRREEEQANNPPPPAPSGDGGGGGGGGGVGPGNGWVRPHGGFQSSGYGPRIPDCDAWGCSSSFHRGVDLANGCGAPIYAAHDGWVEGAFWNGGYGNYIKIDHGDGIATGYAHIVDGGFAVSGGQWVSAGQVIAYAGNTGGSFGCHLHFEVYQWGDAINPIYFMEERGVYMG</sequence>
<dbReference type="Pfam" id="PF01551">
    <property type="entry name" value="Peptidase_M23"/>
    <property type="match status" value="1"/>
</dbReference>
<reference evidence="5 6" key="1">
    <citation type="submission" date="2023-01" db="EMBL/GenBank/DDBJ databases">
        <title>Characterization of estradiol degrading bacteria Microbacterium sp. MZT7 and reveal degrading genes through genome analysis.</title>
        <authorList>
            <person name="Hao P."/>
            <person name="Gao Y."/>
        </authorList>
    </citation>
    <scope>NUCLEOTIDE SEQUENCE [LARGE SCALE GENOMIC DNA]</scope>
    <source>
        <strain evidence="5 6">MZT7</strain>
    </source>
</reference>
<organism evidence="5 6">
    <name type="scientific">Microbacterium resistens</name>
    <dbReference type="NCBI Taxonomy" id="156977"/>
    <lineage>
        <taxon>Bacteria</taxon>
        <taxon>Bacillati</taxon>
        <taxon>Actinomycetota</taxon>
        <taxon>Actinomycetes</taxon>
        <taxon>Micrococcales</taxon>
        <taxon>Microbacteriaceae</taxon>
        <taxon>Microbacterium</taxon>
    </lineage>
</organism>
<dbReference type="EMBL" id="CP082781">
    <property type="protein sequence ID" value="UGS25203.1"/>
    <property type="molecule type" value="Genomic_DNA"/>
</dbReference>
<keyword evidence="6" id="KW-1185">Reference proteome</keyword>
<keyword evidence="3" id="KW-1133">Transmembrane helix</keyword>
<dbReference type="PANTHER" id="PTHR21666">
    <property type="entry name" value="PEPTIDASE-RELATED"/>
    <property type="match status" value="1"/>
</dbReference>
<feature type="coiled-coil region" evidence="1">
    <location>
        <begin position="107"/>
        <end position="169"/>
    </location>
</feature>
<dbReference type="InterPro" id="IPR016047">
    <property type="entry name" value="M23ase_b-sheet_dom"/>
</dbReference>
<dbReference type="InterPro" id="IPR050570">
    <property type="entry name" value="Cell_wall_metabolism_enzyme"/>
</dbReference>
<evidence type="ECO:0000256" key="2">
    <source>
        <dbReference type="SAM" id="MobiDB-lite"/>
    </source>
</evidence>
<feature type="transmembrane region" description="Helical" evidence="3">
    <location>
        <begin position="58"/>
        <end position="84"/>
    </location>
</feature>
<feature type="compositionally biased region" description="Gly residues" evidence="2">
    <location>
        <begin position="344"/>
        <end position="359"/>
    </location>
</feature>
<dbReference type="CDD" id="cd12797">
    <property type="entry name" value="M23_peptidase"/>
    <property type="match status" value="1"/>
</dbReference>
<feature type="region of interest" description="Disordered" evidence="2">
    <location>
        <begin position="291"/>
        <end position="370"/>
    </location>
</feature>
<dbReference type="PANTHER" id="PTHR21666:SF286">
    <property type="entry name" value="LIPOPROTEIN NLPD"/>
    <property type="match status" value="1"/>
</dbReference>
<proteinExistence type="predicted"/>
<evidence type="ECO:0000256" key="1">
    <source>
        <dbReference type="SAM" id="Coils"/>
    </source>
</evidence>
<evidence type="ECO:0000259" key="4">
    <source>
        <dbReference type="Pfam" id="PF01551"/>
    </source>
</evidence>
<keyword evidence="3" id="KW-0812">Transmembrane</keyword>
<dbReference type="SUPFAM" id="SSF51261">
    <property type="entry name" value="Duplicated hybrid motif"/>
    <property type="match status" value="1"/>
</dbReference>
<evidence type="ECO:0000313" key="5">
    <source>
        <dbReference type="EMBL" id="UGS25203.1"/>
    </source>
</evidence>
<keyword evidence="1" id="KW-0175">Coiled coil</keyword>
<keyword evidence="3" id="KW-0472">Membrane</keyword>
<feature type="compositionally biased region" description="Basic and acidic residues" evidence="2">
    <location>
        <begin position="297"/>
        <end position="332"/>
    </location>
</feature>
<name>A0ABY3RMV6_9MICO</name>